<dbReference type="EMBL" id="NMQW01000052">
    <property type="protein sequence ID" value="OXM83061.1"/>
    <property type="molecule type" value="Genomic_DNA"/>
</dbReference>
<dbReference type="PRINTS" id="PR00038">
    <property type="entry name" value="HTHLUXR"/>
</dbReference>
<evidence type="ECO:0000313" key="6">
    <source>
        <dbReference type="Proteomes" id="UP000215509"/>
    </source>
</evidence>
<dbReference type="InterPro" id="IPR041664">
    <property type="entry name" value="AAA_16"/>
</dbReference>
<organism evidence="5 6">
    <name type="scientific">Paenibacillus rigui</name>
    <dbReference type="NCBI Taxonomy" id="554312"/>
    <lineage>
        <taxon>Bacteria</taxon>
        <taxon>Bacillati</taxon>
        <taxon>Bacillota</taxon>
        <taxon>Bacilli</taxon>
        <taxon>Bacillales</taxon>
        <taxon>Paenibacillaceae</taxon>
        <taxon>Paenibacillus</taxon>
    </lineage>
</organism>
<dbReference type="GO" id="GO:0003677">
    <property type="term" value="F:DNA binding"/>
    <property type="evidence" value="ECO:0007669"/>
    <property type="project" value="UniProtKB-KW"/>
</dbReference>
<evidence type="ECO:0000259" key="4">
    <source>
        <dbReference type="PROSITE" id="PS50043"/>
    </source>
</evidence>
<name>A0A229UI70_9BACL</name>
<dbReference type="Pfam" id="PF13191">
    <property type="entry name" value="AAA_16"/>
    <property type="match status" value="1"/>
</dbReference>
<evidence type="ECO:0000256" key="1">
    <source>
        <dbReference type="ARBA" id="ARBA00023015"/>
    </source>
</evidence>
<dbReference type="PANTHER" id="PTHR44688">
    <property type="entry name" value="DNA-BINDING TRANSCRIPTIONAL ACTIVATOR DEVR_DOSR"/>
    <property type="match status" value="1"/>
</dbReference>
<keyword evidence="3" id="KW-0804">Transcription</keyword>
<dbReference type="Proteomes" id="UP000215509">
    <property type="component" value="Unassembled WGS sequence"/>
</dbReference>
<evidence type="ECO:0000256" key="2">
    <source>
        <dbReference type="ARBA" id="ARBA00023125"/>
    </source>
</evidence>
<evidence type="ECO:0000256" key="3">
    <source>
        <dbReference type="ARBA" id="ARBA00023163"/>
    </source>
</evidence>
<reference evidence="5 6" key="1">
    <citation type="submission" date="2017-07" db="EMBL/GenBank/DDBJ databases">
        <title>Genome sequencing and assembly of Paenibacillus rigui.</title>
        <authorList>
            <person name="Mayilraj S."/>
        </authorList>
    </citation>
    <scope>NUCLEOTIDE SEQUENCE [LARGE SCALE GENOMIC DNA]</scope>
    <source>
        <strain evidence="5 6">JCM 16352</strain>
    </source>
</reference>
<comment type="caution">
    <text evidence="5">The sequence shown here is derived from an EMBL/GenBank/DDBJ whole genome shotgun (WGS) entry which is preliminary data.</text>
</comment>
<evidence type="ECO:0000313" key="5">
    <source>
        <dbReference type="EMBL" id="OXM83061.1"/>
    </source>
</evidence>
<dbReference type="SUPFAM" id="SSF52540">
    <property type="entry name" value="P-loop containing nucleoside triphosphate hydrolases"/>
    <property type="match status" value="1"/>
</dbReference>
<dbReference type="SMART" id="SM00421">
    <property type="entry name" value="HTH_LUXR"/>
    <property type="match status" value="1"/>
</dbReference>
<dbReference type="PROSITE" id="PS00622">
    <property type="entry name" value="HTH_LUXR_1"/>
    <property type="match status" value="1"/>
</dbReference>
<gene>
    <name evidence="5" type="ORF">CF651_28015</name>
</gene>
<accession>A0A229UI70</accession>
<dbReference type="InterPro" id="IPR027417">
    <property type="entry name" value="P-loop_NTPase"/>
</dbReference>
<proteinExistence type="predicted"/>
<dbReference type="Gene3D" id="1.10.10.10">
    <property type="entry name" value="Winged helix-like DNA-binding domain superfamily/Winged helix DNA-binding domain"/>
    <property type="match status" value="1"/>
</dbReference>
<protein>
    <submittedName>
        <fullName evidence="5">LuxR family transcriptional regulator</fullName>
    </submittedName>
</protein>
<dbReference type="Gene3D" id="3.40.50.300">
    <property type="entry name" value="P-loop containing nucleotide triphosphate hydrolases"/>
    <property type="match status" value="1"/>
</dbReference>
<dbReference type="Pfam" id="PF00196">
    <property type="entry name" value="GerE"/>
    <property type="match status" value="1"/>
</dbReference>
<keyword evidence="6" id="KW-1185">Reference proteome</keyword>
<dbReference type="OrthoDB" id="182489at2"/>
<dbReference type="InterPro" id="IPR016032">
    <property type="entry name" value="Sig_transdc_resp-reg_C-effctor"/>
</dbReference>
<dbReference type="PANTHER" id="PTHR44688:SF16">
    <property type="entry name" value="DNA-BINDING TRANSCRIPTIONAL ACTIVATOR DEVR_DOSR"/>
    <property type="match status" value="1"/>
</dbReference>
<keyword evidence="2" id="KW-0238">DNA-binding</keyword>
<feature type="domain" description="HTH luxR-type" evidence="4">
    <location>
        <begin position="658"/>
        <end position="723"/>
    </location>
</feature>
<dbReference type="AlphaFoldDB" id="A0A229UI70"/>
<keyword evidence="1" id="KW-0805">Transcription regulation</keyword>
<dbReference type="GO" id="GO:0006355">
    <property type="term" value="P:regulation of DNA-templated transcription"/>
    <property type="evidence" value="ECO:0007669"/>
    <property type="project" value="InterPro"/>
</dbReference>
<dbReference type="CDD" id="cd06170">
    <property type="entry name" value="LuxR_C_like"/>
    <property type="match status" value="1"/>
</dbReference>
<dbReference type="PROSITE" id="PS50043">
    <property type="entry name" value="HTH_LUXR_2"/>
    <property type="match status" value="1"/>
</dbReference>
<dbReference type="InterPro" id="IPR000792">
    <property type="entry name" value="Tscrpt_reg_LuxR_C"/>
</dbReference>
<dbReference type="InterPro" id="IPR036388">
    <property type="entry name" value="WH-like_DNA-bd_sf"/>
</dbReference>
<dbReference type="SUPFAM" id="SSF46894">
    <property type="entry name" value="C-terminal effector domain of the bipartite response regulators"/>
    <property type="match status" value="1"/>
</dbReference>
<sequence>MRIRRRDRRPCSRAKGTKLREEQCRPTMGGFCMKGDVIQIEGDKWVTRGQAATSIDAREEELLVGREKEKAMFERFLNGEPTSKHIWNLYGTGGVGKSTMLDAFRRQAKKHNAVFLLLDSRECGRTGDELCRELLLQLSPGPEKGSGHNKPLNAVHHRLNRLVQKQRVIIALDTFEEMTGLEVWLREQFLRDLDPNILVLLAGRHPLKGTWLLSPAWRERVLWLAVHHLTREDVLNYARKCGLTEEAFGERLWERTRGHGLSMSLAVSTELLEGSGPLHDAGWSSELASLWLKEVPDEELRQLVEAASLLRHFNQEMLAHVVEREISANAFGQLTALSFVRKIDRGWRLHDLMRESTQSQMRERVPRQFGKLRERCASYFASIIRASDDRRSVAWAVEELFCFIGDALIRAHLNTPWKKEYMWEPLTVINLGEGLQYLQQRRNEARSITRQGVDPVTGSLLELTLSKEEMLYSIEGLDLEELLDLGQQSVMLMKSPDGSVQGLSAIIPINRGTLDYLEQNPFSGPYIRSLLPAERKKLGVPESEQAGWFIKSIDILEWTDSAALMEGASQMYHYMCAGKLFFASPPPLPMFYDSHLGLGFEALPDVFHCCYDGKTPTPTFVLDTRGEKLDAFLAAMLRRIGIQLEPTEGTSEKNEQEDVLLQFRLTEREKEVALCVIEGCTNSEIAKRLYISLITVKKHLGSVYAKLQVRNRSQFIKAVLSKEGR</sequence>